<name>A0ABY5IT95_9FLAO</name>
<dbReference type="InterPro" id="IPR053237">
    <property type="entry name" value="Natterin_C"/>
</dbReference>
<dbReference type="PANTHER" id="PTHR39244">
    <property type="entry name" value="NATTERIN-4"/>
    <property type="match status" value="1"/>
</dbReference>
<reference evidence="1" key="1">
    <citation type="submission" date="2022-07" db="EMBL/GenBank/DDBJ databases">
        <title>Isolation, identification, and degradation of a PFOSA degrading strain from sewage treatment plant.</title>
        <authorList>
            <person name="Zhang L."/>
            <person name="Huo Y."/>
        </authorList>
    </citation>
    <scope>NUCLEOTIDE SEQUENCE</scope>
    <source>
        <strain evidence="1">C1</strain>
    </source>
</reference>
<dbReference type="PROSITE" id="PS51257">
    <property type="entry name" value="PROKAR_LIPOPROTEIN"/>
    <property type="match status" value="1"/>
</dbReference>
<keyword evidence="2" id="KW-1185">Reference proteome</keyword>
<organism evidence="1 2">
    <name type="scientific">Flavobacterium cerinum</name>
    <dbReference type="NCBI Taxonomy" id="2502784"/>
    <lineage>
        <taxon>Bacteria</taxon>
        <taxon>Pseudomonadati</taxon>
        <taxon>Bacteroidota</taxon>
        <taxon>Flavobacteriia</taxon>
        <taxon>Flavobacteriales</taxon>
        <taxon>Flavobacteriaceae</taxon>
        <taxon>Flavobacterium</taxon>
    </lineage>
</organism>
<dbReference type="SUPFAM" id="SSF56973">
    <property type="entry name" value="Aerolisin/ETX pore-forming domain"/>
    <property type="match status" value="1"/>
</dbReference>
<dbReference type="RefSeq" id="WP_256551744.1">
    <property type="nucleotide sequence ID" value="NZ_CP101751.1"/>
</dbReference>
<dbReference type="Gene3D" id="2.60.40.4280">
    <property type="match status" value="1"/>
</dbReference>
<gene>
    <name evidence="1" type="ORF">NOX80_02400</name>
</gene>
<dbReference type="Gene3D" id="2.60.40.3040">
    <property type="match status" value="1"/>
</dbReference>
<sequence>MKLKFTLFAAVLFFVSCSYDSNDEVKTAALEMEKRDVDEAFYKKIKGELVYKSTPDFLAFENYTESNKGATSEKREKLTEGHLQGLGFTEQKLIDLFKNYNSATLNPFTRKPDAIVINDYHTSKARHLDLAKKHSGTAYLELGTSVLETLPSDDGDIQNYRASETWVYNRGNTEEELVKEFAYKTEKKTRWNVAVTAGVTTSFKVKLPFVGEGGAEVSLSTTVEGGEEKTNEKEVRTTYTTRVPPKTKRKILIIEKTTRKRLLYKVPILITGSMWTAANIPYFTGGNTPAVKLMDGIPDDKRFQSWEIIIDDNTDVEIYAEEPIPLT</sequence>
<evidence type="ECO:0000313" key="1">
    <source>
        <dbReference type="EMBL" id="UUC46066.1"/>
    </source>
</evidence>
<accession>A0ABY5IT95</accession>
<dbReference type="Gene3D" id="3.10.290.50">
    <property type="match status" value="1"/>
</dbReference>
<protein>
    <recommendedName>
        <fullName evidence="3">Lipoprotein</fullName>
    </recommendedName>
</protein>
<dbReference type="PANTHER" id="PTHR39244:SF5">
    <property type="entry name" value="NATTERIN-3-LIKE"/>
    <property type="match status" value="1"/>
</dbReference>
<evidence type="ECO:0008006" key="3">
    <source>
        <dbReference type="Google" id="ProtNLM"/>
    </source>
</evidence>
<dbReference type="EMBL" id="CP101751">
    <property type="protein sequence ID" value="UUC46066.1"/>
    <property type="molecule type" value="Genomic_DNA"/>
</dbReference>
<proteinExistence type="predicted"/>
<evidence type="ECO:0000313" key="2">
    <source>
        <dbReference type="Proteomes" id="UP001059844"/>
    </source>
</evidence>
<dbReference type="Proteomes" id="UP001059844">
    <property type="component" value="Chromosome"/>
</dbReference>